<accession>A0A2A3L907</accession>
<proteinExistence type="predicted"/>
<evidence type="ECO:0000313" key="1">
    <source>
        <dbReference type="EMBL" id="PBJ34538.1"/>
    </source>
</evidence>
<comment type="caution">
    <text evidence="1">The sequence shown here is derived from an EMBL/GenBank/DDBJ whole genome shotgun (WGS) entry which is preliminary data.</text>
</comment>
<name>A0A2A3L907_MYCAV</name>
<organism evidence="1 2">
    <name type="scientific">Mycobacterium avium subsp. hominissuis</name>
    <dbReference type="NCBI Taxonomy" id="439334"/>
    <lineage>
        <taxon>Bacteria</taxon>
        <taxon>Bacillati</taxon>
        <taxon>Actinomycetota</taxon>
        <taxon>Actinomycetes</taxon>
        <taxon>Mycobacteriales</taxon>
        <taxon>Mycobacteriaceae</taxon>
        <taxon>Mycobacterium</taxon>
        <taxon>Mycobacterium avium complex (MAC)</taxon>
    </lineage>
</organism>
<evidence type="ECO:0000313" key="2">
    <source>
        <dbReference type="Proteomes" id="UP000218842"/>
    </source>
</evidence>
<dbReference type="EMBL" id="LBGZ01000092">
    <property type="protein sequence ID" value="PBJ34538.1"/>
    <property type="molecule type" value="Genomic_DNA"/>
</dbReference>
<dbReference type="AlphaFoldDB" id="A0A2A3L907"/>
<sequence>MIRSTEAAAAGSAASARPVFDDVDVVAVLAGMITGVAAAPPTAAAPNAAGIAAPPPIIAGDIGGAGGNGAKPAPPG</sequence>
<reference evidence="1 2" key="1">
    <citation type="journal article" date="2017" name="Genome Biol. Evol.">
        <title>Population Structure and Local Adaptation of MAC Lung Disease Agent Mycobacterium avium subsp. hominissuis.</title>
        <authorList>
            <person name="Yano H."/>
            <person name="Iwamoto T."/>
            <person name="Nishiuchi Y."/>
            <person name="Nakajima C."/>
            <person name="Starkova D.A."/>
            <person name="Mokrousov I."/>
            <person name="Narvskaya O."/>
            <person name="Yoshida S."/>
            <person name="Arikawa K."/>
            <person name="Nakanishi N."/>
            <person name="Osaki K."/>
            <person name="Nakagawa I."/>
            <person name="Ato M."/>
            <person name="Suzuki Y."/>
            <person name="Maruyama F."/>
        </authorList>
    </citation>
    <scope>NUCLEOTIDE SEQUENCE [LARGE SCALE GENOMIC DNA]</scope>
    <source>
        <strain evidence="1 2">OCU466</strain>
    </source>
</reference>
<protein>
    <submittedName>
        <fullName evidence="1">Uncharacterized protein</fullName>
    </submittedName>
</protein>
<gene>
    <name evidence="1" type="ORF">XV03_11305</name>
</gene>
<dbReference type="Proteomes" id="UP000218842">
    <property type="component" value="Unassembled WGS sequence"/>
</dbReference>